<evidence type="ECO:0000256" key="1">
    <source>
        <dbReference type="SAM" id="MobiDB-lite"/>
    </source>
</evidence>
<dbReference type="AlphaFoldDB" id="Q4Q3N3"/>
<feature type="region of interest" description="Disordered" evidence="1">
    <location>
        <begin position="830"/>
        <end position="849"/>
    </location>
</feature>
<feature type="compositionally biased region" description="Polar residues" evidence="1">
    <location>
        <begin position="1031"/>
        <end position="1058"/>
    </location>
</feature>
<evidence type="ECO:0000313" key="2">
    <source>
        <dbReference type="EMBL" id="CAJ06846.1"/>
    </source>
</evidence>
<dbReference type="VEuPathDB" id="TriTrypDB:LMJSD75_330042200"/>
<feature type="region of interest" description="Disordered" evidence="1">
    <location>
        <begin position="1"/>
        <end position="55"/>
    </location>
</feature>
<dbReference type="Proteomes" id="UP000000542">
    <property type="component" value="Chromosome 33"/>
</dbReference>
<gene>
    <name evidence="2" type="ORF">LMJF_33_3030</name>
</gene>
<dbReference type="EMBL" id="FR796429">
    <property type="protein sequence ID" value="CAJ06846.1"/>
    <property type="molecule type" value="Genomic_DNA"/>
</dbReference>
<feature type="compositionally biased region" description="Polar residues" evidence="1">
    <location>
        <begin position="506"/>
        <end position="515"/>
    </location>
</feature>
<evidence type="ECO:0000313" key="3">
    <source>
        <dbReference type="Proteomes" id="UP000000542"/>
    </source>
</evidence>
<feature type="compositionally biased region" description="Polar residues" evidence="1">
    <location>
        <begin position="939"/>
        <end position="948"/>
    </location>
</feature>
<dbReference type="OMA" id="RQHRNCA"/>
<dbReference type="RefSeq" id="XP_001686065.1">
    <property type="nucleotide sequence ID" value="XM_001686013.1"/>
</dbReference>
<organism evidence="2 3">
    <name type="scientific">Leishmania major</name>
    <dbReference type="NCBI Taxonomy" id="5664"/>
    <lineage>
        <taxon>Eukaryota</taxon>
        <taxon>Discoba</taxon>
        <taxon>Euglenozoa</taxon>
        <taxon>Kinetoplastea</taxon>
        <taxon>Metakinetoplastina</taxon>
        <taxon>Trypanosomatida</taxon>
        <taxon>Trypanosomatidae</taxon>
        <taxon>Leishmaniinae</taxon>
        <taxon>Leishmania</taxon>
    </lineage>
</organism>
<dbReference type="HOGENOM" id="CLU_287214_0_0_1"/>
<feature type="compositionally biased region" description="Polar residues" evidence="1">
    <location>
        <begin position="690"/>
        <end position="702"/>
    </location>
</feature>
<dbReference type="GeneID" id="5654729"/>
<feature type="compositionally biased region" description="Basic and acidic residues" evidence="1">
    <location>
        <begin position="927"/>
        <end position="937"/>
    </location>
</feature>
<dbReference type="InParanoid" id="Q4Q3N3"/>
<protein>
    <submittedName>
        <fullName evidence="2">Uncharacterized protein</fullName>
    </submittedName>
</protein>
<feature type="region of interest" description="Disordered" evidence="1">
    <location>
        <begin position="496"/>
        <end position="515"/>
    </location>
</feature>
<dbReference type="eggNOG" id="ENOG502SKUM">
    <property type="taxonomic scope" value="Eukaryota"/>
</dbReference>
<feature type="compositionally biased region" description="Basic and acidic residues" evidence="1">
    <location>
        <begin position="26"/>
        <end position="35"/>
    </location>
</feature>
<feature type="region of interest" description="Disordered" evidence="1">
    <location>
        <begin position="927"/>
        <end position="948"/>
    </location>
</feature>
<dbReference type="VEuPathDB" id="TriTrypDB:LMJFC_330046400"/>
<reference evidence="2 3" key="2">
    <citation type="journal article" date="2011" name="Genome Res.">
        <title>Chromosome and gene copy number variation allow major structural change between species and strains of Leishmania.</title>
        <authorList>
            <person name="Rogers M.B."/>
            <person name="Hilley J.D."/>
            <person name="Dickens N.J."/>
            <person name="Wilkes J."/>
            <person name="Bates P.A."/>
            <person name="Depledge D.P."/>
            <person name="Harris D."/>
            <person name="Her Y."/>
            <person name="Herzyk P."/>
            <person name="Imamura H."/>
            <person name="Otto T.D."/>
            <person name="Sanders M."/>
            <person name="Seeger K."/>
            <person name="Dujardin J.C."/>
            <person name="Berriman M."/>
            <person name="Smith D.F."/>
            <person name="Hertz-Fowler C."/>
            <person name="Mottram J.C."/>
        </authorList>
    </citation>
    <scope>NUCLEOTIDE SEQUENCE [LARGE SCALE GENOMIC DNA]</scope>
    <source>
        <strain evidence="3">MHOM/IL/81/Friedlin</strain>
    </source>
</reference>
<reference evidence="2 3" key="1">
    <citation type="journal article" date="2005" name="Science">
        <title>The genome of the kinetoplastid parasite, Leishmania major.</title>
        <authorList>
            <person name="Ivens A.C."/>
            <person name="Peacock C.S."/>
            <person name="Worthey E.A."/>
            <person name="Murphy L."/>
            <person name="Aggarwal G."/>
            <person name="Berriman M."/>
            <person name="Sisk E."/>
            <person name="Rajandream M.A."/>
            <person name="Adlem E."/>
            <person name="Aert R."/>
            <person name="Anupama A."/>
            <person name="Apostolou Z."/>
            <person name="Attipoe P."/>
            <person name="Bason N."/>
            <person name="Bauser C."/>
            <person name="Beck A."/>
            <person name="Beverley S.M."/>
            <person name="Bianchettin G."/>
            <person name="Borzym K."/>
            <person name="Bothe G."/>
            <person name="Bruschi C.V."/>
            <person name="Collins M."/>
            <person name="Cadag E."/>
            <person name="Ciarloni L."/>
            <person name="Clayton C."/>
            <person name="Coulson R.M."/>
            <person name="Cronin A."/>
            <person name="Cruz A.K."/>
            <person name="Davies R.M."/>
            <person name="De Gaudenzi J."/>
            <person name="Dobson D.E."/>
            <person name="Duesterhoeft A."/>
            <person name="Fazelina G."/>
            <person name="Fosker N."/>
            <person name="Frasch A.C."/>
            <person name="Fraser A."/>
            <person name="Fuchs M."/>
            <person name="Gabel C."/>
            <person name="Goble A."/>
            <person name="Goffeau A."/>
            <person name="Harris D."/>
            <person name="Hertz-Fowler C."/>
            <person name="Hilbert H."/>
            <person name="Horn D."/>
            <person name="Huang Y."/>
            <person name="Klages S."/>
            <person name="Knights A."/>
            <person name="Kube M."/>
            <person name="Larke N."/>
            <person name="Litvin L."/>
            <person name="Lord A."/>
            <person name="Louie T."/>
            <person name="Marra M."/>
            <person name="Masuy D."/>
            <person name="Matthews K."/>
            <person name="Michaeli S."/>
            <person name="Mottram J.C."/>
            <person name="Muller-Auer S."/>
            <person name="Munden H."/>
            <person name="Nelson S."/>
            <person name="Norbertczak H."/>
            <person name="Oliver K."/>
            <person name="O'neil S."/>
            <person name="Pentony M."/>
            <person name="Pohl T.M."/>
            <person name="Price C."/>
            <person name="Purnelle B."/>
            <person name="Quail M.A."/>
            <person name="Rabbinowitsch E."/>
            <person name="Reinhardt R."/>
            <person name="Rieger M."/>
            <person name="Rinta J."/>
            <person name="Robben J."/>
            <person name="Robertson L."/>
            <person name="Ruiz J.C."/>
            <person name="Rutter S."/>
            <person name="Saunders D."/>
            <person name="Schafer M."/>
            <person name="Schein J."/>
            <person name="Schwartz D.C."/>
            <person name="Seeger K."/>
            <person name="Seyler A."/>
            <person name="Sharp S."/>
            <person name="Shin H."/>
            <person name="Sivam D."/>
            <person name="Squares R."/>
            <person name="Squares S."/>
            <person name="Tosato V."/>
            <person name="Vogt C."/>
            <person name="Volckaert G."/>
            <person name="Wambutt R."/>
            <person name="Warren T."/>
            <person name="Wedler H."/>
            <person name="Woodward J."/>
            <person name="Zhou S."/>
            <person name="Zimmermann W."/>
            <person name="Smith D.F."/>
            <person name="Blackwell J.M."/>
            <person name="Stuart K.D."/>
            <person name="Barrell B."/>
            <person name="Myler P.J."/>
        </authorList>
    </citation>
    <scope>NUCLEOTIDE SEQUENCE [LARGE SCALE GENOMIC DNA]</scope>
    <source>
        <strain evidence="3">MHOM/IL/81/Friedlin</strain>
    </source>
</reference>
<dbReference type="VEuPathDB" id="TriTrypDB:LmjF.33.3030"/>
<feature type="region of interest" description="Disordered" evidence="1">
    <location>
        <begin position="686"/>
        <end position="713"/>
    </location>
</feature>
<dbReference type="VEuPathDB" id="TriTrypDB:LMJLV39_330043000"/>
<dbReference type="KEGG" id="lma:LMJF_33_3030"/>
<proteinExistence type="predicted"/>
<sequence>MPTYQEMHSSRLRRSKHSAEPVEAAQRQEENEMNGHFHTPMLQPEEPPTTPTRSVAKRIDVPARLDDSRRLGYTKTSPNARHAFTEANTATRGLVPMRRYMAVSTSDSMESAVVFHSPDQAAVRVVSGVLSASEPQSSSSGASPMKVGSDAVNLTLVEDDDSDNLEDRGIEDDQIDDGYGAGVVFELYKPMELRRAEHTFSKGSPLPPAVLTRRLPAGGVSGRRYNCSNGSREQVGGRYPTLSQSSRLEDIRRLPPHGGEMCKSSNICVDRTRTMTQEDMVRNSSADSFSIDGAGTVFQNSGQPQRIDSSMNSQFFFKSRQRRNGMNTSVVHGCSHHDSMSSPSESPQMSADVAAPTLLNVSGPHLLCSDQVALISHCRGQSRHTHANHHLNNHNHRHSDGDAAGEAASLMDGIVLGMASVDPLTGDGGAGMTTSLSMTDGFDLVRTPITGLRAMVLGNNAVEEEEAAEDPEMRARQAEQLKHFYSKVVRQHRNCAKSGAPAGGNSLPTSATGSTSTLQAPQVFRINDTAADCVAPVHEFGAPILSQSSPLGDEGRTALVLESVVAKKSKKREKRVMFNINGMEQPHTAGGGVANLPHHGTPQPTCALVPHAPSPLALQYFGIEMTSSSGEAEVNDLVTWESPLPPASLRMARRAGDMQNQLKAATGTTRTETLTSSADGAVPALLSPVTPVQGSPCMSSLHTPRRENEDDEHLLTDPLTPSASANFAQQQLPTFVRMATASPSPPAPPSTILEKLSIIFAEAPRKRCFSGGKASTASTKHRKAAMALVAGAGDAIVLPQSSTTFVPPSRSPYSHLVPPNVLNSLEVCLPDRDSSKKGSSRPRHPPQTSLCISCAQTKYPSPLQSVEGSVPPVQHIKSRSTATQVFMPPWLRAAQAVSDRELPSEPMQKPSITVPMVVTAAAGLTTEKRNGKLDKKSRCNSQHSSASSFPIVKSHAVKTDPPLLPTQSSIRLFREESPREWASSKPSSPSVSGDEVSVLRPSALKRHISIPHKTTTTAAGSGAGVGAGREQQMSEFTKGTRSISGDPDTTSSSATRSSGHAVPSLLAITVPRHT</sequence>
<name>Q4Q3N3_LEIMA</name>
<accession>Q4Q3N3</accession>
<feature type="region of interest" description="Disordered" evidence="1">
    <location>
        <begin position="975"/>
        <end position="1064"/>
    </location>
</feature>
<feature type="compositionally biased region" description="Low complexity" evidence="1">
    <location>
        <begin position="983"/>
        <end position="992"/>
    </location>
</feature>
<keyword evidence="3" id="KW-1185">Reference proteome</keyword>